<dbReference type="KEGG" id="eff:skT53_35620"/>
<dbReference type="PROSITE" id="PS01152">
    <property type="entry name" value="HESB"/>
    <property type="match status" value="1"/>
</dbReference>
<dbReference type="NCBIfam" id="TIGR00049">
    <property type="entry name" value="iron-sulfur cluster assembly accessory protein"/>
    <property type="match status" value="1"/>
</dbReference>
<evidence type="ECO:0000313" key="3">
    <source>
        <dbReference type="Proteomes" id="UP000593802"/>
    </source>
</evidence>
<dbReference type="InterPro" id="IPR016092">
    <property type="entry name" value="ATAP"/>
</dbReference>
<organism evidence="2 3">
    <name type="scientific">Effusibacillus dendaii</name>
    <dbReference type="NCBI Taxonomy" id="2743772"/>
    <lineage>
        <taxon>Bacteria</taxon>
        <taxon>Bacillati</taxon>
        <taxon>Bacillota</taxon>
        <taxon>Bacilli</taxon>
        <taxon>Bacillales</taxon>
        <taxon>Alicyclobacillaceae</taxon>
        <taxon>Effusibacillus</taxon>
    </lineage>
</organism>
<accession>A0A7I8DEW2</accession>
<evidence type="ECO:0000259" key="1">
    <source>
        <dbReference type="Pfam" id="PF01521"/>
    </source>
</evidence>
<dbReference type="RefSeq" id="WP_200759162.1">
    <property type="nucleotide sequence ID" value="NZ_AP023366.1"/>
</dbReference>
<dbReference type="Gene3D" id="2.60.300.12">
    <property type="entry name" value="HesB-like domain"/>
    <property type="match status" value="1"/>
</dbReference>
<dbReference type="AlphaFoldDB" id="A0A7I8DEW2"/>
<dbReference type="GO" id="GO:0005506">
    <property type="term" value="F:iron ion binding"/>
    <property type="evidence" value="ECO:0007669"/>
    <property type="project" value="TreeGrafter"/>
</dbReference>
<dbReference type="SUPFAM" id="SSF89360">
    <property type="entry name" value="HesB-like domain"/>
    <property type="match status" value="1"/>
</dbReference>
<dbReference type="InterPro" id="IPR035903">
    <property type="entry name" value="HesB-like_dom_sf"/>
</dbReference>
<reference evidence="2 3" key="1">
    <citation type="submission" date="2020-08" db="EMBL/GenBank/DDBJ databases">
        <title>Complete Genome Sequence of Effusibacillus dendaii Strain skT53, Isolated from Farmland soil.</title>
        <authorList>
            <person name="Konishi T."/>
            <person name="Kawasaki H."/>
        </authorList>
    </citation>
    <scope>NUCLEOTIDE SEQUENCE [LARGE SCALE GENOMIC DNA]</scope>
    <source>
        <strain evidence="3">skT53</strain>
    </source>
</reference>
<dbReference type="GO" id="GO:0016226">
    <property type="term" value="P:iron-sulfur cluster assembly"/>
    <property type="evidence" value="ECO:0007669"/>
    <property type="project" value="InterPro"/>
</dbReference>
<protein>
    <submittedName>
        <fullName evidence="2">Heme biosynthesis protein HemY</fullName>
    </submittedName>
</protein>
<sequence>MLTLTEKAADKVKNLLADKEQGVALRVFIKPGGCSGFSYGMALDSAKSDNQVLVENGVRVLVDPQSARFLSGAVVDYVDSIMEAGFKISNPNAVSTCGCGSSFRTSEEAGKPGACC</sequence>
<dbReference type="Pfam" id="PF01521">
    <property type="entry name" value="Fe-S_biosyn"/>
    <property type="match status" value="1"/>
</dbReference>
<dbReference type="GO" id="GO:0051539">
    <property type="term" value="F:4 iron, 4 sulfur cluster binding"/>
    <property type="evidence" value="ECO:0007669"/>
    <property type="project" value="TreeGrafter"/>
</dbReference>
<name>A0A7I8DEW2_9BACL</name>
<dbReference type="EMBL" id="AP023366">
    <property type="protein sequence ID" value="BCJ88577.1"/>
    <property type="molecule type" value="Genomic_DNA"/>
</dbReference>
<dbReference type="PANTHER" id="PTHR43011">
    <property type="entry name" value="IRON-SULFUR CLUSTER ASSEMBLY 2 HOMOLOG, MITOCHONDRIAL"/>
    <property type="match status" value="1"/>
</dbReference>
<evidence type="ECO:0000313" key="2">
    <source>
        <dbReference type="EMBL" id="BCJ88577.1"/>
    </source>
</evidence>
<dbReference type="InterPro" id="IPR000361">
    <property type="entry name" value="ATAP_core_dom"/>
</dbReference>
<dbReference type="InterPro" id="IPR017870">
    <property type="entry name" value="FeS_cluster_insertion_CS"/>
</dbReference>
<proteinExistence type="predicted"/>
<keyword evidence="3" id="KW-1185">Reference proteome</keyword>
<feature type="domain" description="Core" evidence="1">
    <location>
        <begin position="2"/>
        <end position="100"/>
    </location>
</feature>
<dbReference type="GO" id="GO:0051537">
    <property type="term" value="F:2 iron, 2 sulfur cluster binding"/>
    <property type="evidence" value="ECO:0007669"/>
    <property type="project" value="UniProtKB-ARBA"/>
</dbReference>
<dbReference type="Proteomes" id="UP000593802">
    <property type="component" value="Chromosome"/>
</dbReference>
<gene>
    <name evidence="2" type="ORF">skT53_35620</name>
</gene>
<dbReference type="PANTHER" id="PTHR43011:SF1">
    <property type="entry name" value="IRON-SULFUR CLUSTER ASSEMBLY 2 HOMOLOG, MITOCHONDRIAL"/>
    <property type="match status" value="1"/>
</dbReference>